<feature type="transmembrane region" description="Helical" evidence="15">
    <location>
        <begin position="12"/>
        <end position="38"/>
    </location>
</feature>
<dbReference type="SUPFAM" id="SSF57850">
    <property type="entry name" value="RING/U-box"/>
    <property type="match status" value="1"/>
</dbReference>
<evidence type="ECO:0000256" key="2">
    <source>
        <dbReference type="ARBA" id="ARBA00004167"/>
    </source>
</evidence>
<evidence type="ECO:0000256" key="8">
    <source>
        <dbReference type="ARBA" id="ARBA00022771"/>
    </source>
</evidence>
<evidence type="ECO:0000256" key="15">
    <source>
        <dbReference type="SAM" id="Phobius"/>
    </source>
</evidence>
<comment type="catalytic activity">
    <reaction evidence="1">
        <text>S-ubiquitinyl-[E2 ubiquitin-conjugating enzyme]-L-cysteine + [acceptor protein]-L-lysine = [E2 ubiquitin-conjugating enzyme]-L-cysteine + N(6)-ubiquitinyl-[acceptor protein]-L-lysine.</text>
        <dbReference type="EC" id="2.3.2.27"/>
    </reaction>
</comment>
<dbReference type="PROSITE" id="PS50089">
    <property type="entry name" value="ZF_RING_2"/>
    <property type="match status" value="1"/>
</dbReference>
<dbReference type="AlphaFoldDB" id="A0A565BYB6"/>
<evidence type="ECO:0000313" key="17">
    <source>
        <dbReference type="EMBL" id="VVB06341.1"/>
    </source>
</evidence>
<dbReference type="UniPathway" id="UPA00143"/>
<evidence type="ECO:0000256" key="12">
    <source>
        <dbReference type="ARBA" id="ARBA00023136"/>
    </source>
</evidence>
<keyword evidence="9" id="KW-0833">Ubl conjugation pathway</keyword>
<evidence type="ECO:0000256" key="13">
    <source>
        <dbReference type="ARBA" id="ARBA00024209"/>
    </source>
</evidence>
<evidence type="ECO:0000256" key="6">
    <source>
        <dbReference type="ARBA" id="ARBA00022692"/>
    </source>
</evidence>
<keyword evidence="8 14" id="KW-0863">Zinc-finger</keyword>
<evidence type="ECO:0000259" key="16">
    <source>
        <dbReference type="PROSITE" id="PS50089"/>
    </source>
</evidence>
<dbReference type="GO" id="GO:0016567">
    <property type="term" value="P:protein ubiquitination"/>
    <property type="evidence" value="ECO:0007669"/>
    <property type="project" value="UniProtKB-UniPathway"/>
</dbReference>
<comment type="similarity">
    <text evidence="13">Belongs to the RING-type zinc finger family. ATL subfamily.</text>
</comment>
<dbReference type="SMART" id="SM00184">
    <property type="entry name" value="RING"/>
    <property type="match status" value="1"/>
</dbReference>
<gene>
    <name evidence="17" type="ORF">ANE_LOCUS16785</name>
</gene>
<organism evidence="17 18">
    <name type="scientific">Arabis nemorensis</name>
    <dbReference type="NCBI Taxonomy" id="586526"/>
    <lineage>
        <taxon>Eukaryota</taxon>
        <taxon>Viridiplantae</taxon>
        <taxon>Streptophyta</taxon>
        <taxon>Embryophyta</taxon>
        <taxon>Tracheophyta</taxon>
        <taxon>Spermatophyta</taxon>
        <taxon>Magnoliopsida</taxon>
        <taxon>eudicotyledons</taxon>
        <taxon>Gunneridae</taxon>
        <taxon>Pentapetalae</taxon>
        <taxon>rosids</taxon>
        <taxon>malvids</taxon>
        <taxon>Brassicales</taxon>
        <taxon>Brassicaceae</taxon>
        <taxon>Arabideae</taxon>
        <taxon>Arabis</taxon>
    </lineage>
</organism>
<dbReference type="OrthoDB" id="8062037at2759"/>
<dbReference type="Gene3D" id="3.30.40.10">
    <property type="entry name" value="Zinc/RING finger domain, C3HC4 (zinc finger)"/>
    <property type="match status" value="1"/>
</dbReference>
<dbReference type="Pfam" id="PF13639">
    <property type="entry name" value="zf-RING_2"/>
    <property type="match status" value="1"/>
</dbReference>
<feature type="domain" description="RING-type" evidence="16">
    <location>
        <begin position="63"/>
        <end position="105"/>
    </location>
</feature>
<protein>
    <recommendedName>
        <fullName evidence="4">RING-type E3 ubiquitin transferase</fullName>
        <ecNumber evidence="4">2.3.2.27</ecNumber>
    </recommendedName>
</protein>
<evidence type="ECO:0000256" key="7">
    <source>
        <dbReference type="ARBA" id="ARBA00022723"/>
    </source>
</evidence>
<dbReference type="GO" id="GO:0061630">
    <property type="term" value="F:ubiquitin protein ligase activity"/>
    <property type="evidence" value="ECO:0007669"/>
    <property type="project" value="UniProtKB-EC"/>
</dbReference>
<dbReference type="InterPro" id="IPR013083">
    <property type="entry name" value="Znf_RING/FYVE/PHD"/>
</dbReference>
<comment type="subcellular location">
    <subcellularLocation>
        <location evidence="2">Membrane</location>
        <topology evidence="2">Single-pass membrane protein</topology>
    </subcellularLocation>
</comment>
<evidence type="ECO:0000256" key="1">
    <source>
        <dbReference type="ARBA" id="ARBA00000900"/>
    </source>
</evidence>
<dbReference type="Proteomes" id="UP000489600">
    <property type="component" value="Unassembled WGS sequence"/>
</dbReference>
<keyword evidence="11 15" id="KW-1133">Transmembrane helix</keyword>
<dbReference type="EMBL" id="CABITT030000005">
    <property type="protein sequence ID" value="VVB06341.1"/>
    <property type="molecule type" value="Genomic_DNA"/>
</dbReference>
<comment type="caution">
    <text evidence="17">The sequence shown here is derived from an EMBL/GenBank/DDBJ whole genome shotgun (WGS) entry which is preliminary data.</text>
</comment>
<evidence type="ECO:0000256" key="4">
    <source>
        <dbReference type="ARBA" id="ARBA00012483"/>
    </source>
</evidence>
<keyword evidence="6 15" id="KW-0812">Transmembrane</keyword>
<evidence type="ECO:0000256" key="3">
    <source>
        <dbReference type="ARBA" id="ARBA00004906"/>
    </source>
</evidence>
<dbReference type="EC" id="2.3.2.27" evidence="4"/>
<sequence>MLAQFECRFFKFITISIFIVLLAVLSLRLFLKFATFLVDRPWRRYRTFTFHRSRRRHSPPPYCAVCLQEAEEGQKMSRLTICRHCFHVDCIVPWLCEMPMCPLCRVEILPLPTVNPLLLLFVPANVIDMFSIKKIRV</sequence>
<proteinExistence type="inferred from homology"/>
<evidence type="ECO:0000256" key="9">
    <source>
        <dbReference type="ARBA" id="ARBA00022786"/>
    </source>
</evidence>
<evidence type="ECO:0000256" key="11">
    <source>
        <dbReference type="ARBA" id="ARBA00022989"/>
    </source>
</evidence>
<keyword evidence="5" id="KW-0808">Transferase</keyword>
<dbReference type="GO" id="GO:0016020">
    <property type="term" value="C:membrane"/>
    <property type="evidence" value="ECO:0007669"/>
    <property type="project" value="UniProtKB-SubCell"/>
</dbReference>
<keyword evidence="18" id="KW-1185">Reference proteome</keyword>
<evidence type="ECO:0000313" key="18">
    <source>
        <dbReference type="Proteomes" id="UP000489600"/>
    </source>
</evidence>
<dbReference type="InterPro" id="IPR001841">
    <property type="entry name" value="Znf_RING"/>
</dbReference>
<dbReference type="GO" id="GO:0008270">
    <property type="term" value="F:zinc ion binding"/>
    <property type="evidence" value="ECO:0007669"/>
    <property type="project" value="UniProtKB-KW"/>
</dbReference>
<keyword evidence="12 15" id="KW-0472">Membrane</keyword>
<keyword evidence="7" id="KW-0479">Metal-binding</keyword>
<dbReference type="PANTHER" id="PTHR45768">
    <property type="entry name" value="E3 UBIQUITIN-PROTEIN LIGASE RNF13-LIKE"/>
    <property type="match status" value="1"/>
</dbReference>
<comment type="pathway">
    <text evidence="3">Protein modification; protein ubiquitination.</text>
</comment>
<dbReference type="PANTHER" id="PTHR45768:SF34">
    <property type="entry name" value="RING-H2 FINGER PROTEIN ATL64"/>
    <property type="match status" value="1"/>
</dbReference>
<evidence type="ECO:0000256" key="5">
    <source>
        <dbReference type="ARBA" id="ARBA00022679"/>
    </source>
</evidence>
<accession>A0A565BYB6</accession>
<evidence type="ECO:0000256" key="14">
    <source>
        <dbReference type="PROSITE-ProRule" id="PRU00175"/>
    </source>
</evidence>
<keyword evidence="10" id="KW-0862">Zinc</keyword>
<evidence type="ECO:0000256" key="10">
    <source>
        <dbReference type="ARBA" id="ARBA00022833"/>
    </source>
</evidence>
<reference evidence="17" key="1">
    <citation type="submission" date="2019-07" db="EMBL/GenBank/DDBJ databases">
        <authorList>
            <person name="Dittberner H."/>
        </authorList>
    </citation>
    <scope>NUCLEOTIDE SEQUENCE [LARGE SCALE GENOMIC DNA]</scope>
</reference>
<name>A0A565BYB6_9BRAS</name>